<keyword evidence="2" id="KW-1185">Reference proteome</keyword>
<dbReference type="AlphaFoldDB" id="A0A8J7Q9L4"/>
<gene>
    <name evidence="1" type="ORF">J3U88_22135</name>
</gene>
<dbReference type="InterPro" id="IPR011042">
    <property type="entry name" value="6-blade_b-propeller_TolB-like"/>
</dbReference>
<protein>
    <submittedName>
        <fullName evidence="1">Uncharacterized protein</fullName>
    </submittedName>
</protein>
<sequence>MTPFVWIIGLMVAGTTTSFQLPSTEIFVAESQIGETGITLTKVMNVTKNDSYDNQPYFIDNHLMAYSADNGQGATDIRIHNFADGSTRTLRATPESEFSPTLTPDGKHLSCIRVEEGGAQRLWQFPLDGGAPQLLHADLRTVGYHTWLGKKALALFLVGEPHRLVQVQLPDGKPITLAENIDRGLSRIPGSQSIAYIQREKEGGVLLATLTPGKEDRVMVTPTAKESVDMLWLAKDRVLMARGGVIYQFVLKKSKQWRQVADLTKEGVTEITRLAINPDQTRLALVVNRP</sequence>
<dbReference type="SUPFAM" id="SSF69304">
    <property type="entry name" value="Tricorn protease N-terminal domain"/>
    <property type="match status" value="1"/>
</dbReference>
<accession>A0A8J7Q9L4</accession>
<dbReference type="Proteomes" id="UP000664417">
    <property type="component" value="Unassembled WGS sequence"/>
</dbReference>
<evidence type="ECO:0000313" key="2">
    <source>
        <dbReference type="Proteomes" id="UP000664417"/>
    </source>
</evidence>
<organism evidence="1 2">
    <name type="scientific">Acanthopleuribacter pedis</name>
    <dbReference type="NCBI Taxonomy" id="442870"/>
    <lineage>
        <taxon>Bacteria</taxon>
        <taxon>Pseudomonadati</taxon>
        <taxon>Acidobacteriota</taxon>
        <taxon>Holophagae</taxon>
        <taxon>Acanthopleuribacterales</taxon>
        <taxon>Acanthopleuribacteraceae</taxon>
        <taxon>Acanthopleuribacter</taxon>
    </lineage>
</organism>
<dbReference type="EMBL" id="JAFREP010000022">
    <property type="protein sequence ID" value="MBO1321196.1"/>
    <property type="molecule type" value="Genomic_DNA"/>
</dbReference>
<proteinExistence type="predicted"/>
<evidence type="ECO:0000313" key="1">
    <source>
        <dbReference type="EMBL" id="MBO1321196.1"/>
    </source>
</evidence>
<comment type="caution">
    <text evidence="1">The sequence shown here is derived from an EMBL/GenBank/DDBJ whole genome shotgun (WGS) entry which is preliminary data.</text>
</comment>
<dbReference type="Gene3D" id="2.120.10.30">
    <property type="entry name" value="TolB, C-terminal domain"/>
    <property type="match status" value="1"/>
</dbReference>
<name>A0A8J7Q9L4_9BACT</name>
<reference evidence="1" key="1">
    <citation type="submission" date="2021-03" db="EMBL/GenBank/DDBJ databases">
        <authorList>
            <person name="Wang G."/>
        </authorList>
    </citation>
    <scope>NUCLEOTIDE SEQUENCE</scope>
    <source>
        <strain evidence="1">KCTC 12899</strain>
    </source>
</reference>
<dbReference type="RefSeq" id="WP_207861171.1">
    <property type="nucleotide sequence ID" value="NZ_JAFREP010000022.1"/>
</dbReference>